<dbReference type="InterPro" id="IPR029058">
    <property type="entry name" value="AB_hydrolase_fold"/>
</dbReference>
<protein>
    <submittedName>
        <fullName evidence="3">S9 family peptidase</fullName>
    </submittedName>
</protein>
<dbReference type="SUPFAM" id="SSF82171">
    <property type="entry name" value="DPP6 N-terminal domain-like"/>
    <property type="match status" value="1"/>
</dbReference>
<name>A0ABR7NRG6_9FIRM</name>
<proteinExistence type="predicted"/>
<evidence type="ECO:0000259" key="2">
    <source>
        <dbReference type="Pfam" id="PF00326"/>
    </source>
</evidence>
<evidence type="ECO:0000256" key="1">
    <source>
        <dbReference type="ARBA" id="ARBA00022801"/>
    </source>
</evidence>
<dbReference type="Proteomes" id="UP000647491">
    <property type="component" value="Unassembled WGS sequence"/>
</dbReference>
<dbReference type="SUPFAM" id="SSF53474">
    <property type="entry name" value="alpha/beta-Hydrolases"/>
    <property type="match status" value="1"/>
</dbReference>
<evidence type="ECO:0000313" key="3">
    <source>
        <dbReference type="EMBL" id="MBC8598711.1"/>
    </source>
</evidence>
<dbReference type="RefSeq" id="WP_262427230.1">
    <property type="nucleotide sequence ID" value="NZ_JACRTJ010000013.1"/>
</dbReference>
<sequence length="659" mass="73583">MEKLKISDLLDYKFLSGIVASPSGKKAAFLARQANKEKNSYDSWAYIADFCTGEVRKLTSFGAESHLLFDSEDTLLFSSVRKHEDKAKDGKEKTVFYRLSLKGGEAERAFDIPYSVNDMKKMADGSYVFSATVDLNKPEDEDGLKEYQDYHIIEELPYWENGAYFVSRFRNTLFTYQEAEGVCERVTAPLFAVSGFEISGETIVYTGVSYDQVLPMKNGMYGYDCRTKTTTEYVKDGDMHIGLFGCCGEGRDLKVFFAGSTMDKYGSGQYPDLYVWENGKAALFAKHGNSVGSVPTGDISLGGGKKFLVKEGIPYFTSCARTRGPVLSAKDGCVSTAVDFDGSVECFCQVEGGFAMVGRTPGKLQEIYLYDSVSHTYRQISDLNGAALKDRYVGELHPAGFTDSDGVDIDGWVILPKDYDPSKKYPAILDMHGGPRVAFGNTMFHEMQVFANNGYFVMLCNPRGGDGRGDEFADLREKYGTIDFQDFMEFVDHVCEQYPAIDPARIGVTGGSYGGWMTNWIIGHTDRFAAAVSQRSFSNWLSDFGCSEIGFSFDVNENGGKTPWTAPKELWERSPVAYADRVKTPTMFIHSLKDYNCPLSEGMQMFAAIKYHGVPSKAVLFEGENHELSRSGKPLHRMRRLQEMNGWFDLYLKGEKSEC</sequence>
<accession>A0ABR7NRG6</accession>
<dbReference type="EMBL" id="JACRTJ010000013">
    <property type="protein sequence ID" value="MBC8598711.1"/>
    <property type="molecule type" value="Genomic_DNA"/>
</dbReference>
<gene>
    <name evidence="3" type="ORF">H8708_05600</name>
</gene>
<feature type="domain" description="Peptidase S9 prolyl oligopeptidase catalytic" evidence="2">
    <location>
        <begin position="443"/>
        <end position="654"/>
    </location>
</feature>
<dbReference type="PANTHER" id="PTHR42776:SF27">
    <property type="entry name" value="DIPEPTIDYL PEPTIDASE FAMILY MEMBER 6"/>
    <property type="match status" value="1"/>
</dbReference>
<dbReference type="PANTHER" id="PTHR42776">
    <property type="entry name" value="SERINE PEPTIDASE S9 FAMILY MEMBER"/>
    <property type="match status" value="1"/>
</dbReference>
<dbReference type="InterPro" id="IPR001375">
    <property type="entry name" value="Peptidase_S9_cat"/>
</dbReference>
<organism evidence="3 4">
    <name type="scientific">Enterocloster hominis</name>
    <name type="common">ex Liu et al. 2021</name>
    <dbReference type="NCBI Taxonomy" id="2763663"/>
    <lineage>
        <taxon>Bacteria</taxon>
        <taxon>Bacillati</taxon>
        <taxon>Bacillota</taxon>
        <taxon>Clostridia</taxon>
        <taxon>Lachnospirales</taxon>
        <taxon>Lachnospiraceae</taxon>
        <taxon>Enterocloster</taxon>
    </lineage>
</organism>
<dbReference type="Gene3D" id="3.40.50.1820">
    <property type="entry name" value="alpha/beta hydrolase"/>
    <property type="match status" value="1"/>
</dbReference>
<reference evidence="3 4" key="1">
    <citation type="submission" date="2020-08" db="EMBL/GenBank/DDBJ databases">
        <title>Genome public.</title>
        <authorList>
            <person name="Liu C."/>
            <person name="Sun Q."/>
        </authorList>
    </citation>
    <scope>NUCLEOTIDE SEQUENCE [LARGE SCALE GENOMIC DNA]</scope>
    <source>
        <strain evidence="3 4">BX10</strain>
    </source>
</reference>
<dbReference type="Pfam" id="PF00326">
    <property type="entry name" value="Peptidase_S9"/>
    <property type="match status" value="1"/>
</dbReference>
<comment type="caution">
    <text evidence="3">The sequence shown here is derived from an EMBL/GenBank/DDBJ whole genome shotgun (WGS) entry which is preliminary data.</text>
</comment>
<keyword evidence="4" id="KW-1185">Reference proteome</keyword>
<evidence type="ECO:0000313" key="4">
    <source>
        <dbReference type="Proteomes" id="UP000647491"/>
    </source>
</evidence>
<keyword evidence="1" id="KW-0378">Hydrolase</keyword>